<keyword evidence="3" id="KW-1185">Reference proteome</keyword>
<dbReference type="RefSeq" id="WP_106513614.1">
    <property type="nucleotide sequence ID" value="NZ_PXYI01000004.1"/>
</dbReference>
<accession>A0A2P7QP27</accession>
<gene>
    <name evidence="2" type="ORF">C7I55_14125</name>
</gene>
<feature type="compositionally biased region" description="Basic and acidic residues" evidence="1">
    <location>
        <begin position="81"/>
        <end position="110"/>
    </location>
</feature>
<organism evidence="2 3">
    <name type="scientific">Allosphingosinicella deserti</name>
    <dbReference type="NCBI Taxonomy" id="2116704"/>
    <lineage>
        <taxon>Bacteria</taxon>
        <taxon>Pseudomonadati</taxon>
        <taxon>Pseudomonadota</taxon>
        <taxon>Alphaproteobacteria</taxon>
        <taxon>Sphingomonadales</taxon>
        <taxon>Sphingomonadaceae</taxon>
        <taxon>Allosphingosinicella</taxon>
    </lineage>
</organism>
<dbReference type="AlphaFoldDB" id="A0A2P7QP27"/>
<comment type="caution">
    <text evidence="2">The sequence shown here is derived from an EMBL/GenBank/DDBJ whole genome shotgun (WGS) entry which is preliminary data.</text>
</comment>
<evidence type="ECO:0000256" key="1">
    <source>
        <dbReference type="SAM" id="MobiDB-lite"/>
    </source>
</evidence>
<reference evidence="2 3" key="1">
    <citation type="submission" date="2018-03" db="EMBL/GenBank/DDBJ databases">
        <title>The draft genome of Sphingosinicella sp. GL-C-18.</title>
        <authorList>
            <person name="Liu L."/>
            <person name="Li L."/>
            <person name="Liang L."/>
            <person name="Zhang X."/>
            <person name="Wang T."/>
        </authorList>
    </citation>
    <scope>NUCLEOTIDE SEQUENCE [LARGE SCALE GENOMIC DNA]</scope>
    <source>
        <strain evidence="2 3">GL-C-18</strain>
    </source>
</reference>
<sequence>MQITNVTPLPRTTTVAPCAADDLYDRLVRLKPEGLSERAWTINAGVSSSFFEKIKAGEQPSEADLPKILGVIGVTQAEFEGEGRSVVREPNKPSAEREDDFKSRTPREPGRTAPAISGDSARAPVQVEPGEAAPSGCSRATAEAVNRWREAERQVAAAGLDVPGEHRAQLVTDIARLAWEIEHGQRASRGR</sequence>
<name>A0A2P7QP27_9SPHN</name>
<proteinExistence type="predicted"/>
<dbReference type="OrthoDB" id="528805at2"/>
<dbReference type="Proteomes" id="UP000241167">
    <property type="component" value="Unassembled WGS sequence"/>
</dbReference>
<dbReference type="EMBL" id="PXYI01000004">
    <property type="protein sequence ID" value="PSJ39719.1"/>
    <property type="molecule type" value="Genomic_DNA"/>
</dbReference>
<evidence type="ECO:0000313" key="2">
    <source>
        <dbReference type="EMBL" id="PSJ39719.1"/>
    </source>
</evidence>
<evidence type="ECO:0000313" key="3">
    <source>
        <dbReference type="Proteomes" id="UP000241167"/>
    </source>
</evidence>
<feature type="region of interest" description="Disordered" evidence="1">
    <location>
        <begin position="81"/>
        <end position="123"/>
    </location>
</feature>
<protein>
    <submittedName>
        <fullName evidence="2">Uncharacterized protein</fullName>
    </submittedName>
</protein>